<dbReference type="EMBL" id="JAHHUM010001466">
    <property type="protein sequence ID" value="KAK5611671.1"/>
    <property type="molecule type" value="Genomic_DNA"/>
</dbReference>
<dbReference type="GO" id="GO:0005829">
    <property type="term" value="C:cytosol"/>
    <property type="evidence" value="ECO:0007669"/>
    <property type="project" value="TreeGrafter"/>
</dbReference>
<accession>A0AAV9RRU7</accession>
<dbReference type="GO" id="GO:0016020">
    <property type="term" value="C:membrane"/>
    <property type="evidence" value="ECO:0007669"/>
    <property type="project" value="TreeGrafter"/>
</dbReference>
<keyword evidence="4" id="KW-1185">Reference proteome</keyword>
<dbReference type="Proteomes" id="UP001311232">
    <property type="component" value="Unassembled WGS sequence"/>
</dbReference>
<dbReference type="GO" id="GO:0008104">
    <property type="term" value="P:intracellular protein localization"/>
    <property type="evidence" value="ECO:0007669"/>
    <property type="project" value="TreeGrafter"/>
</dbReference>
<name>A0AAV9RRU7_9TELE</name>
<dbReference type="Pfam" id="PF06469">
    <property type="entry name" value="DUF1088"/>
    <property type="match status" value="1"/>
</dbReference>
<protein>
    <recommendedName>
        <fullName evidence="2">BEACH-type PH domain-containing protein</fullName>
    </recommendedName>
</protein>
<evidence type="ECO:0000259" key="2">
    <source>
        <dbReference type="PROSITE" id="PS51783"/>
    </source>
</evidence>
<dbReference type="InterPro" id="IPR050865">
    <property type="entry name" value="BEACH_Domain"/>
</dbReference>
<dbReference type="GO" id="GO:0019901">
    <property type="term" value="F:protein kinase binding"/>
    <property type="evidence" value="ECO:0007669"/>
    <property type="project" value="TreeGrafter"/>
</dbReference>
<keyword evidence="1" id="KW-0853">WD repeat</keyword>
<dbReference type="AlphaFoldDB" id="A0AAV9RRU7"/>
<dbReference type="PANTHER" id="PTHR13743:SF64">
    <property type="entry name" value="LIPOPOLYSACCHARIDE-RESPONSIVE AND BEIGE-LIKE ANCHOR PROTEIN"/>
    <property type="match status" value="1"/>
</dbReference>
<dbReference type="PANTHER" id="PTHR13743">
    <property type="entry name" value="BEIGE/BEACH-RELATED"/>
    <property type="match status" value="1"/>
</dbReference>
<comment type="caution">
    <text evidence="3">The sequence shown here is derived from an EMBL/GenBank/DDBJ whole genome shotgun (WGS) entry which is preliminary data.</text>
</comment>
<evidence type="ECO:0000313" key="4">
    <source>
        <dbReference type="Proteomes" id="UP001311232"/>
    </source>
</evidence>
<organism evidence="3 4">
    <name type="scientific">Crenichthys baileyi</name>
    <name type="common">White River springfish</name>
    <dbReference type="NCBI Taxonomy" id="28760"/>
    <lineage>
        <taxon>Eukaryota</taxon>
        <taxon>Metazoa</taxon>
        <taxon>Chordata</taxon>
        <taxon>Craniata</taxon>
        <taxon>Vertebrata</taxon>
        <taxon>Euteleostomi</taxon>
        <taxon>Actinopterygii</taxon>
        <taxon>Neopterygii</taxon>
        <taxon>Teleostei</taxon>
        <taxon>Neoteleostei</taxon>
        <taxon>Acanthomorphata</taxon>
        <taxon>Ovalentaria</taxon>
        <taxon>Atherinomorphae</taxon>
        <taxon>Cyprinodontiformes</taxon>
        <taxon>Goodeidae</taxon>
        <taxon>Crenichthys</taxon>
    </lineage>
</organism>
<evidence type="ECO:0000313" key="3">
    <source>
        <dbReference type="EMBL" id="KAK5611671.1"/>
    </source>
</evidence>
<proteinExistence type="predicted"/>
<dbReference type="PROSITE" id="PS51783">
    <property type="entry name" value="PH_BEACH"/>
    <property type="match status" value="1"/>
</dbReference>
<gene>
    <name evidence="3" type="ORF">CRENBAI_012796</name>
</gene>
<feature type="domain" description="BEACH-type PH" evidence="2">
    <location>
        <begin position="212"/>
        <end position="272"/>
    </location>
</feature>
<dbReference type="InterPro" id="IPR011993">
    <property type="entry name" value="PH-like_dom_sf"/>
</dbReference>
<dbReference type="Gene3D" id="2.30.29.30">
    <property type="entry name" value="Pleckstrin-homology domain (PH domain)/Phosphotyrosine-binding domain (PTB)"/>
    <property type="match status" value="1"/>
</dbReference>
<dbReference type="InterPro" id="IPR010508">
    <property type="entry name" value="NBEA-like_DUF1088"/>
</dbReference>
<reference evidence="3 4" key="1">
    <citation type="submission" date="2021-06" db="EMBL/GenBank/DDBJ databases">
        <authorList>
            <person name="Palmer J.M."/>
        </authorList>
    </citation>
    <scope>NUCLEOTIDE SEQUENCE [LARGE SCALE GENOMIC DNA]</scope>
    <source>
        <strain evidence="3 4">MEX-2019</strain>
        <tissue evidence="3">Muscle</tissue>
    </source>
</reference>
<sequence length="272" mass="30792">MFSVGRVVAYRVTEWQNSIQKNAGLAFIELVNEGRLLSHTMKDHLVRVANEAEFILSRQRAEDIHKHAEFESTCAQYAAEKRDEEKMCDHLIRAAKFRDHMTSTQLIQKIINLLTDKHGAWGNSSISRPREFWRLDYWEDDLRRRRRFIRNPFGSSHSEATLKVAAKHAPEEDILKQSIRSQALGNQNSECETSLDGDDDTLSSLEDKDLENLTGPVNLSTSAQLIAPAAVVKGTLSVTTSELFFEVDEDDPSFKAIDPKKAEIIAGLHVKT</sequence>
<evidence type="ECO:0000256" key="1">
    <source>
        <dbReference type="ARBA" id="ARBA00022574"/>
    </source>
</evidence>
<dbReference type="InterPro" id="IPR023362">
    <property type="entry name" value="PH-BEACH_dom"/>
</dbReference>